<name>K2HFW0_9RHOB</name>
<sequence>MACRRSRYGAGNADRCGRPRKVIRRDPHGAAARLTERFRGSMRILA</sequence>
<dbReference type="AlphaFoldDB" id="K2HFW0"/>
<reference evidence="1 2" key="1">
    <citation type="journal article" date="2012" name="J. Bacteriol.">
        <title>Draft Genome Sequence of Oceaniovalibus guishaninsula JLT2003T.</title>
        <authorList>
            <person name="Tang K."/>
            <person name="Liu K."/>
            <person name="Jiao N."/>
        </authorList>
    </citation>
    <scope>NUCLEOTIDE SEQUENCE [LARGE SCALE GENOMIC DNA]</scope>
    <source>
        <strain evidence="1 2">JLT2003</strain>
    </source>
</reference>
<organism evidence="1 2">
    <name type="scientific">Oceaniovalibus guishaninsula JLT2003</name>
    <dbReference type="NCBI Taxonomy" id="1231392"/>
    <lineage>
        <taxon>Bacteria</taxon>
        <taxon>Pseudomonadati</taxon>
        <taxon>Pseudomonadota</taxon>
        <taxon>Alphaproteobacteria</taxon>
        <taxon>Rhodobacterales</taxon>
        <taxon>Roseobacteraceae</taxon>
        <taxon>Oceaniovalibus</taxon>
    </lineage>
</organism>
<evidence type="ECO:0000313" key="2">
    <source>
        <dbReference type="Proteomes" id="UP000006765"/>
    </source>
</evidence>
<keyword evidence="2" id="KW-1185">Reference proteome</keyword>
<evidence type="ECO:0000313" key="1">
    <source>
        <dbReference type="EMBL" id="EKE45367.1"/>
    </source>
</evidence>
<accession>K2HFW0</accession>
<protein>
    <submittedName>
        <fullName evidence="1">Uncharacterized protein</fullName>
    </submittedName>
</protein>
<dbReference type="EMBL" id="AMGO01000007">
    <property type="protein sequence ID" value="EKE45367.1"/>
    <property type="molecule type" value="Genomic_DNA"/>
</dbReference>
<dbReference type="Proteomes" id="UP000006765">
    <property type="component" value="Unassembled WGS sequence"/>
</dbReference>
<comment type="caution">
    <text evidence="1">The sequence shown here is derived from an EMBL/GenBank/DDBJ whole genome shotgun (WGS) entry which is preliminary data.</text>
</comment>
<gene>
    <name evidence="1" type="ORF">OCGS_0457</name>
</gene>
<proteinExistence type="predicted"/>